<keyword evidence="3" id="KW-1133">Transmembrane helix</keyword>
<dbReference type="EMBL" id="CP045143">
    <property type="protein sequence ID" value="QFR22733.1"/>
    <property type="molecule type" value="Genomic_DNA"/>
</dbReference>
<evidence type="ECO:0000256" key="3">
    <source>
        <dbReference type="SAM" id="Phobius"/>
    </source>
</evidence>
<accession>A0A5P8M2R5</accession>
<sequence>MSGKQQIAEQSKEWLWAALLRLMAKENFADISITEIAQEADLSRRTFYRAFKSKDDLVDYFTGQLTSGYFDALLATVKDDQPITIDDTLNVFFHYFWQQRDLVRLLIKQGLFDRANARWLQQATTHYDLFPAPWHPQNSDINVLFIVGYMIGGFAGILKIWLGQDDPEPPAQIQPQMIAALKQFAAGIMTAQ</sequence>
<name>A0A5P8M2R5_9LACO</name>
<evidence type="ECO:0000313" key="5">
    <source>
        <dbReference type="EMBL" id="QFR22733.1"/>
    </source>
</evidence>
<dbReference type="PANTHER" id="PTHR43479:SF11">
    <property type="entry name" value="ACREF_ENVCD OPERON REPRESSOR-RELATED"/>
    <property type="match status" value="1"/>
</dbReference>
<gene>
    <name evidence="5" type="ORF">D1010_04365</name>
</gene>
<reference evidence="5 6" key="1">
    <citation type="submission" date="2019-10" db="EMBL/GenBank/DDBJ databases">
        <title>The completed genome of Lactobacillus harbinensis M1.</title>
        <authorList>
            <person name="Zheng Y."/>
        </authorList>
    </citation>
    <scope>NUCLEOTIDE SEQUENCE [LARGE SCALE GENOMIC DNA]</scope>
    <source>
        <strain evidence="5 6">M1</strain>
    </source>
</reference>
<organism evidence="5 6">
    <name type="scientific">Schleiferilactobacillus harbinensis</name>
    <dbReference type="NCBI Taxonomy" id="304207"/>
    <lineage>
        <taxon>Bacteria</taxon>
        <taxon>Bacillati</taxon>
        <taxon>Bacillota</taxon>
        <taxon>Bacilli</taxon>
        <taxon>Lactobacillales</taxon>
        <taxon>Lactobacillaceae</taxon>
        <taxon>Schleiferilactobacillus</taxon>
    </lineage>
</organism>
<dbReference type="InterPro" id="IPR050624">
    <property type="entry name" value="HTH-type_Tx_Regulator"/>
</dbReference>
<dbReference type="AlphaFoldDB" id="A0A5P8M2R5"/>
<feature type="DNA-binding region" description="H-T-H motif" evidence="2">
    <location>
        <begin position="32"/>
        <end position="51"/>
    </location>
</feature>
<dbReference type="PROSITE" id="PS50977">
    <property type="entry name" value="HTH_TETR_2"/>
    <property type="match status" value="1"/>
</dbReference>
<dbReference type="GO" id="GO:0003677">
    <property type="term" value="F:DNA binding"/>
    <property type="evidence" value="ECO:0007669"/>
    <property type="project" value="UniProtKB-UniRule"/>
</dbReference>
<dbReference type="PANTHER" id="PTHR43479">
    <property type="entry name" value="ACREF/ENVCD OPERON REPRESSOR-RELATED"/>
    <property type="match status" value="1"/>
</dbReference>
<dbReference type="Pfam" id="PF00440">
    <property type="entry name" value="TetR_N"/>
    <property type="match status" value="1"/>
</dbReference>
<keyword evidence="3" id="KW-0472">Membrane</keyword>
<dbReference type="Gene3D" id="1.10.357.10">
    <property type="entry name" value="Tetracycline Repressor, domain 2"/>
    <property type="match status" value="1"/>
</dbReference>
<dbReference type="SUPFAM" id="SSF46689">
    <property type="entry name" value="Homeodomain-like"/>
    <property type="match status" value="1"/>
</dbReference>
<evidence type="ECO:0000256" key="1">
    <source>
        <dbReference type="ARBA" id="ARBA00023125"/>
    </source>
</evidence>
<keyword evidence="3" id="KW-0812">Transmembrane</keyword>
<feature type="transmembrane region" description="Helical" evidence="3">
    <location>
        <begin position="143"/>
        <end position="162"/>
    </location>
</feature>
<dbReference type="InterPro" id="IPR001647">
    <property type="entry name" value="HTH_TetR"/>
</dbReference>
<dbReference type="KEGG" id="lhb:D1010_04365"/>
<dbReference type="InterPro" id="IPR009057">
    <property type="entry name" value="Homeodomain-like_sf"/>
</dbReference>
<dbReference type="RefSeq" id="WP_152260321.1">
    <property type="nucleotide sequence ID" value="NZ_CP045143.1"/>
</dbReference>
<proteinExistence type="predicted"/>
<keyword evidence="1 2" id="KW-0238">DNA-binding</keyword>
<dbReference type="Proteomes" id="UP000326779">
    <property type="component" value="Chromosome"/>
</dbReference>
<feature type="domain" description="HTH tetR-type" evidence="4">
    <location>
        <begin position="9"/>
        <end position="69"/>
    </location>
</feature>
<protein>
    <submittedName>
        <fullName evidence="5">TetR family transcriptional regulator</fullName>
    </submittedName>
</protein>
<evidence type="ECO:0000313" key="6">
    <source>
        <dbReference type="Proteomes" id="UP000326779"/>
    </source>
</evidence>
<evidence type="ECO:0000259" key="4">
    <source>
        <dbReference type="PROSITE" id="PS50977"/>
    </source>
</evidence>
<evidence type="ECO:0000256" key="2">
    <source>
        <dbReference type="PROSITE-ProRule" id="PRU00335"/>
    </source>
</evidence>